<reference evidence="1" key="4">
    <citation type="submission" date="2023-01" db="EMBL/GenBank/DDBJ databases">
        <title>Draft genome sequence of Methylobacterium brachythecii strain NBRC 107710.</title>
        <authorList>
            <person name="Sun Q."/>
            <person name="Mori K."/>
        </authorList>
    </citation>
    <scope>NUCLEOTIDE SEQUENCE</scope>
    <source>
        <strain evidence="1">NBRC 107710</strain>
    </source>
</reference>
<dbReference type="AlphaFoldDB" id="A0A7W6AGZ4"/>
<gene>
    <name evidence="1" type="ORF">GCM10007884_09190</name>
    <name evidence="2" type="ORF">GGR33_000845</name>
</gene>
<comment type="caution">
    <text evidence="2">The sequence shown here is derived from an EMBL/GenBank/DDBJ whole genome shotgun (WGS) entry which is preliminary data.</text>
</comment>
<evidence type="ECO:0000313" key="3">
    <source>
        <dbReference type="Proteomes" id="UP000517759"/>
    </source>
</evidence>
<evidence type="ECO:0000313" key="1">
    <source>
        <dbReference type="EMBL" id="GLS42934.1"/>
    </source>
</evidence>
<protein>
    <submittedName>
        <fullName evidence="2">Uncharacterized protein</fullName>
    </submittedName>
</protein>
<evidence type="ECO:0000313" key="2">
    <source>
        <dbReference type="EMBL" id="MBB3901359.1"/>
    </source>
</evidence>
<dbReference type="Proteomes" id="UP000517759">
    <property type="component" value="Unassembled WGS sequence"/>
</dbReference>
<dbReference type="EMBL" id="JACIDN010000002">
    <property type="protein sequence ID" value="MBB3901359.1"/>
    <property type="molecule type" value="Genomic_DNA"/>
</dbReference>
<evidence type="ECO:0000313" key="4">
    <source>
        <dbReference type="Proteomes" id="UP001156881"/>
    </source>
</evidence>
<reference evidence="1" key="1">
    <citation type="journal article" date="2014" name="Int. J. Syst. Evol. Microbiol.">
        <title>Complete genome of a new Firmicutes species belonging to the dominant human colonic microbiota ('Ruminococcus bicirculans') reveals two chromosomes and a selective capacity to utilize plant glucans.</title>
        <authorList>
            <consortium name="NISC Comparative Sequencing Program"/>
            <person name="Wegmann U."/>
            <person name="Louis P."/>
            <person name="Goesmann A."/>
            <person name="Henrissat B."/>
            <person name="Duncan S.H."/>
            <person name="Flint H.J."/>
        </authorList>
    </citation>
    <scope>NUCLEOTIDE SEQUENCE</scope>
    <source>
        <strain evidence="1">NBRC 107710</strain>
    </source>
</reference>
<name>A0A7W6AGZ4_9HYPH</name>
<proteinExistence type="predicted"/>
<dbReference type="RefSeq" id="WP_183502278.1">
    <property type="nucleotide sequence ID" value="NZ_BSPG01000003.1"/>
</dbReference>
<reference evidence="2 3" key="3">
    <citation type="submission" date="2020-08" db="EMBL/GenBank/DDBJ databases">
        <title>Genomic Encyclopedia of Type Strains, Phase IV (KMG-IV): sequencing the most valuable type-strain genomes for metagenomic binning, comparative biology and taxonomic classification.</title>
        <authorList>
            <person name="Goeker M."/>
        </authorList>
    </citation>
    <scope>NUCLEOTIDE SEQUENCE [LARGE SCALE GENOMIC DNA]</scope>
    <source>
        <strain evidence="2 3">DSM 24105</strain>
    </source>
</reference>
<sequence>MALESTTFAGAIHEIGSTLGREPTPEQISRIELVLQSLATIADDGQVVADLGAGPVPIAAAITTEIERLPAKAPKSQSNAGYVKVQLGSSTGYRKAGDLVVMLSAALKASDDAALDRAIAGWPNPWHRNSINRTQQVVIEKRNPALAKQYKETVGK</sequence>
<dbReference type="EMBL" id="BSPG01000003">
    <property type="protein sequence ID" value="GLS42934.1"/>
    <property type="molecule type" value="Genomic_DNA"/>
</dbReference>
<organism evidence="2 3">
    <name type="scientific">Methylobacterium brachythecii</name>
    <dbReference type="NCBI Taxonomy" id="1176177"/>
    <lineage>
        <taxon>Bacteria</taxon>
        <taxon>Pseudomonadati</taxon>
        <taxon>Pseudomonadota</taxon>
        <taxon>Alphaproteobacteria</taxon>
        <taxon>Hyphomicrobiales</taxon>
        <taxon>Methylobacteriaceae</taxon>
        <taxon>Methylobacterium</taxon>
    </lineage>
</organism>
<accession>A0A7W6AGZ4</accession>
<reference evidence="4" key="2">
    <citation type="journal article" date="2019" name="Int. J. Syst. Evol. Microbiol.">
        <title>The Global Catalogue of Microorganisms (GCM) 10K type strain sequencing project: providing services to taxonomists for standard genome sequencing and annotation.</title>
        <authorList>
            <consortium name="The Broad Institute Genomics Platform"/>
            <consortium name="The Broad Institute Genome Sequencing Center for Infectious Disease"/>
            <person name="Wu L."/>
            <person name="Ma J."/>
        </authorList>
    </citation>
    <scope>NUCLEOTIDE SEQUENCE [LARGE SCALE GENOMIC DNA]</scope>
    <source>
        <strain evidence="4">NBRC 107710</strain>
    </source>
</reference>
<dbReference type="Proteomes" id="UP001156881">
    <property type="component" value="Unassembled WGS sequence"/>
</dbReference>
<keyword evidence="4" id="KW-1185">Reference proteome</keyword>